<dbReference type="Proteomes" id="UP000005730">
    <property type="component" value="Chromosome"/>
</dbReference>
<dbReference type="InterPro" id="IPR000060">
    <property type="entry name" value="BCCT_transptr"/>
</dbReference>
<evidence type="ECO:0000256" key="4">
    <source>
        <dbReference type="ARBA" id="ARBA00022692"/>
    </source>
</evidence>
<feature type="transmembrane region" description="Helical" evidence="7">
    <location>
        <begin position="319"/>
        <end position="337"/>
    </location>
</feature>
<feature type="transmembrane region" description="Helical" evidence="7">
    <location>
        <begin position="232"/>
        <end position="252"/>
    </location>
</feature>
<evidence type="ECO:0000256" key="7">
    <source>
        <dbReference type="SAM" id="Phobius"/>
    </source>
</evidence>
<name>H0UQM2_9BACT</name>
<feature type="transmembrane region" description="Helical" evidence="7">
    <location>
        <begin position="50"/>
        <end position="70"/>
    </location>
</feature>
<protein>
    <submittedName>
        <fullName evidence="8">Choline-glycine betaine transporter</fullName>
    </submittedName>
</protein>
<dbReference type="HOGENOM" id="CLU_010118_6_3_0"/>
<gene>
    <name evidence="8" type="ORF">TheveDRAFT_1668</name>
</gene>
<dbReference type="eggNOG" id="COG1292">
    <property type="taxonomic scope" value="Bacteria"/>
</dbReference>
<feature type="transmembrane region" description="Helical" evidence="7">
    <location>
        <begin position="451"/>
        <end position="469"/>
    </location>
</feature>
<evidence type="ECO:0000256" key="2">
    <source>
        <dbReference type="ARBA" id="ARBA00022448"/>
    </source>
</evidence>
<dbReference type="STRING" id="926567.TheveDRAFT_1668"/>
<dbReference type="OrthoDB" id="9775735at2"/>
<feature type="transmembrane region" description="Helical" evidence="7">
    <location>
        <begin position="186"/>
        <end position="212"/>
    </location>
</feature>
<organism evidence="8 9">
    <name type="scientific">Thermanaerovibrio velox DSM 12556</name>
    <dbReference type="NCBI Taxonomy" id="926567"/>
    <lineage>
        <taxon>Bacteria</taxon>
        <taxon>Thermotogati</taxon>
        <taxon>Synergistota</taxon>
        <taxon>Synergistia</taxon>
        <taxon>Synergistales</taxon>
        <taxon>Synergistaceae</taxon>
        <taxon>Thermanaerovibrio</taxon>
    </lineage>
</organism>
<feature type="transmembrane region" description="Helical" evidence="7">
    <location>
        <begin position="481"/>
        <end position="501"/>
    </location>
</feature>
<keyword evidence="9" id="KW-1185">Reference proteome</keyword>
<dbReference type="GO" id="GO:0005886">
    <property type="term" value="C:plasma membrane"/>
    <property type="evidence" value="ECO:0007669"/>
    <property type="project" value="UniProtKB-SubCell"/>
</dbReference>
<proteinExistence type="predicted"/>
<evidence type="ECO:0000256" key="5">
    <source>
        <dbReference type="ARBA" id="ARBA00022989"/>
    </source>
</evidence>
<reference evidence="8 9" key="1">
    <citation type="submission" date="2011-10" db="EMBL/GenBank/DDBJ databases">
        <title>The Noncontiguous Finished genome of Thermanaerovibrio velox DSM 12556.</title>
        <authorList>
            <consortium name="US DOE Joint Genome Institute (JGI-PGF)"/>
            <person name="Lucas S."/>
            <person name="Copeland A."/>
            <person name="Lapidus A."/>
            <person name="Glavina del Rio T."/>
            <person name="Dalin E."/>
            <person name="Tice H."/>
            <person name="Bruce D."/>
            <person name="Goodwin L."/>
            <person name="Pitluck S."/>
            <person name="Peters L."/>
            <person name="Mikhailova N."/>
            <person name="Teshima H."/>
            <person name="Kyrpides N."/>
            <person name="Mavromatis K."/>
            <person name="Ivanova N."/>
            <person name="Markowitz V."/>
            <person name="Cheng J.-F."/>
            <person name="Hugenholtz P."/>
            <person name="Woyke T."/>
            <person name="Wu D."/>
            <person name="Spring S."/>
            <person name="Brambilla E.-M."/>
            <person name="Klenk H.-P."/>
            <person name="Eisen J.A."/>
        </authorList>
    </citation>
    <scope>NUCLEOTIDE SEQUENCE [LARGE SCALE GENOMIC DNA]</scope>
    <source>
        <strain evidence="8 9">DSM 12556</strain>
    </source>
</reference>
<evidence type="ECO:0000256" key="1">
    <source>
        <dbReference type="ARBA" id="ARBA00004651"/>
    </source>
</evidence>
<feature type="transmembrane region" description="Helical" evidence="7">
    <location>
        <begin position="264"/>
        <end position="284"/>
    </location>
</feature>
<keyword evidence="4 7" id="KW-0812">Transmembrane</keyword>
<dbReference type="GO" id="GO:0022857">
    <property type="term" value="F:transmembrane transporter activity"/>
    <property type="evidence" value="ECO:0007669"/>
    <property type="project" value="InterPro"/>
</dbReference>
<feature type="transmembrane region" description="Helical" evidence="7">
    <location>
        <begin position="406"/>
        <end position="430"/>
    </location>
</feature>
<keyword evidence="2" id="KW-0813">Transport</keyword>
<comment type="subcellular location">
    <subcellularLocation>
        <location evidence="1">Cell membrane</location>
        <topology evidence="1">Multi-pass membrane protein</topology>
    </subcellularLocation>
</comment>
<dbReference type="AlphaFoldDB" id="H0UQM2"/>
<keyword evidence="6 7" id="KW-0472">Membrane</keyword>
<sequence length="531" mass="57842">MISKEGMRIRGEVFYPMAAIFLGAIALGVLAPEAFYKAESAIVEFAFVKFGWLFQLSSVMFLGICIYLGLSKYGDIKFGGKDAKPTLTDWQWFSISLCGGIATGILFWGIAEPITHFMSPPDFLGLKPGTEGAAMFSMTTTFIHWTFIPYAMYAIAGLGIAYCAYNMKLPYAVSSTLYPLFGRRATGLTGAVVDNICLLAIAGGVAAVLGVGAMQAGSGLNSLTGIKTGKTVWAAVLAITVSIYIISSYSGIMRGIRILSDYNAKIFLFMMLFFFAVGPTSFILNLGVQGFGHFINHFFERTMYLSPIDGSPWPRWWPVYYWAIWLAYAPLIGMFLARLSYGRTIRQFLLFNLVLPSVFGLVWFSIFGGSAIYSQIHGGKIWESIQGSGLEVSVFAFLKNAPLGVLWSWVFIAVLILSIVTLCDSMTTTVASLSMSGSHMEGKEPPARMKIFWGVVMASMAIINLLSSSGKISGIDATKQIATVAGFPILFFMCLMAFGTVRAIVKGMGETVEDQEELRGALEEEGAEEAI</sequence>
<feature type="transmembrane region" description="Helical" evidence="7">
    <location>
        <begin position="349"/>
        <end position="373"/>
    </location>
</feature>
<evidence type="ECO:0000256" key="6">
    <source>
        <dbReference type="ARBA" id="ARBA00023136"/>
    </source>
</evidence>
<dbReference type="Pfam" id="PF02028">
    <property type="entry name" value="BCCT"/>
    <property type="match status" value="1"/>
</dbReference>
<keyword evidence="3" id="KW-1003">Cell membrane</keyword>
<feature type="transmembrane region" description="Helical" evidence="7">
    <location>
        <begin position="142"/>
        <end position="165"/>
    </location>
</feature>
<evidence type="ECO:0000313" key="9">
    <source>
        <dbReference type="Proteomes" id="UP000005730"/>
    </source>
</evidence>
<dbReference type="PANTHER" id="PTHR30047">
    <property type="entry name" value="HIGH-AFFINITY CHOLINE TRANSPORT PROTEIN-RELATED"/>
    <property type="match status" value="1"/>
</dbReference>
<evidence type="ECO:0000256" key="3">
    <source>
        <dbReference type="ARBA" id="ARBA00022475"/>
    </source>
</evidence>
<keyword evidence="5 7" id="KW-1133">Transmembrane helix</keyword>
<dbReference type="PANTHER" id="PTHR30047:SF12">
    <property type="entry name" value="BCCT-FAMILY TRANSPORTER"/>
    <property type="match status" value="1"/>
</dbReference>
<feature type="transmembrane region" description="Helical" evidence="7">
    <location>
        <begin position="90"/>
        <end position="111"/>
    </location>
</feature>
<feature type="transmembrane region" description="Helical" evidence="7">
    <location>
        <begin position="12"/>
        <end position="30"/>
    </location>
</feature>
<dbReference type="RefSeq" id="WP_006584280.1">
    <property type="nucleotide sequence ID" value="NZ_CM001377.1"/>
</dbReference>
<evidence type="ECO:0000313" key="8">
    <source>
        <dbReference type="EMBL" id="EHM10786.1"/>
    </source>
</evidence>
<dbReference type="EMBL" id="CM001377">
    <property type="protein sequence ID" value="EHM10786.1"/>
    <property type="molecule type" value="Genomic_DNA"/>
</dbReference>
<accession>H0UQM2</accession>